<dbReference type="EMBL" id="BMGB01000002">
    <property type="protein sequence ID" value="GGB14958.1"/>
    <property type="molecule type" value="Genomic_DNA"/>
</dbReference>
<feature type="region of interest" description="Disordered" evidence="1">
    <location>
        <begin position="445"/>
        <end position="474"/>
    </location>
</feature>
<sequence>MQTTTATDLTRQFAAAVTALCAVSKDVADFQTADDAALVELSRLAAQEKQLADAHLALIAGEIAARSTREMGNSGLAYREGFRSTEELLRTTTGSSGREATTAVRVGRLVREAATAGSIDPVTGEKFEAAQPWLADVAAAVSNGSLSVAAADAIRAGLGSPTENVSADALAETAWVLCLEATVLDVDRLLKRARELRDDLDAAGIADPEREWVEKRSLRHFMLSNGMGRVVWDLDPESYAVVTELYDRATSPKRGVRFVDGDRKETAERILADPRTIEQLASDTLLGLLQAGADADSSQLLGTGAAAIRVLVTQKTVKAREGYGRIEGTAAPISLETVERLTCGGDLRTVTIDSFGQPLDVGKEQRFFTPKQRIALAVRDGGCLFGDCDRPPSMTEAHHINFWKRDDGRTDLKDGVLLCKFHHLLCHNNGWEIERVGTEYFLVPPPDVDPSQTRRPMPSKSPAMRDLRRELAGH</sequence>
<evidence type="ECO:0000313" key="3">
    <source>
        <dbReference type="EMBL" id="GGB14958.1"/>
    </source>
</evidence>
<name>A0A916WNM9_9MICO</name>
<dbReference type="Pfam" id="PF02720">
    <property type="entry name" value="DUF222"/>
    <property type="match status" value="1"/>
</dbReference>
<dbReference type="InterPro" id="IPR003870">
    <property type="entry name" value="DUF222"/>
</dbReference>
<feature type="domain" description="HNH nuclease" evidence="2">
    <location>
        <begin position="371"/>
        <end position="424"/>
    </location>
</feature>
<reference evidence="3" key="2">
    <citation type="submission" date="2020-09" db="EMBL/GenBank/DDBJ databases">
        <authorList>
            <person name="Sun Q."/>
            <person name="Zhou Y."/>
        </authorList>
    </citation>
    <scope>NUCLEOTIDE SEQUENCE</scope>
    <source>
        <strain evidence="3">CGMCC 1.12813</strain>
    </source>
</reference>
<gene>
    <name evidence="3" type="ORF">GCM10010979_31940</name>
</gene>
<proteinExistence type="predicted"/>
<accession>A0A916WNM9</accession>
<dbReference type="AlphaFoldDB" id="A0A916WNM9"/>
<dbReference type="SMART" id="SM00507">
    <property type="entry name" value="HNHc"/>
    <property type="match status" value="1"/>
</dbReference>
<reference evidence="3" key="1">
    <citation type="journal article" date="2014" name="Int. J. Syst. Evol. Microbiol.">
        <title>Complete genome sequence of Corynebacterium casei LMG S-19264T (=DSM 44701T), isolated from a smear-ripened cheese.</title>
        <authorList>
            <consortium name="US DOE Joint Genome Institute (JGI-PGF)"/>
            <person name="Walter F."/>
            <person name="Albersmeier A."/>
            <person name="Kalinowski J."/>
            <person name="Ruckert C."/>
        </authorList>
    </citation>
    <scope>NUCLEOTIDE SEQUENCE</scope>
    <source>
        <strain evidence="3">CGMCC 1.12813</strain>
    </source>
</reference>
<evidence type="ECO:0000256" key="1">
    <source>
        <dbReference type="SAM" id="MobiDB-lite"/>
    </source>
</evidence>
<comment type="caution">
    <text evidence="3">The sequence shown here is derived from an EMBL/GenBank/DDBJ whole genome shotgun (WGS) entry which is preliminary data.</text>
</comment>
<dbReference type="CDD" id="cd00085">
    <property type="entry name" value="HNHc"/>
    <property type="match status" value="1"/>
</dbReference>
<organism evidence="3 4">
    <name type="scientific">Conyzicola nivalis</name>
    <dbReference type="NCBI Taxonomy" id="1477021"/>
    <lineage>
        <taxon>Bacteria</taxon>
        <taxon>Bacillati</taxon>
        <taxon>Actinomycetota</taxon>
        <taxon>Actinomycetes</taxon>
        <taxon>Micrococcales</taxon>
        <taxon>Microbacteriaceae</taxon>
        <taxon>Conyzicola</taxon>
    </lineage>
</organism>
<dbReference type="RefSeq" id="WP_188511740.1">
    <property type="nucleotide sequence ID" value="NZ_BMGB01000002.1"/>
</dbReference>
<feature type="compositionally biased region" description="Basic and acidic residues" evidence="1">
    <location>
        <begin position="463"/>
        <end position="474"/>
    </location>
</feature>
<dbReference type="InterPro" id="IPR003615">
    <property type="entry name" value="HNH_nuc"/>
</dbReference>
<evidence type="ECO:0000259" key="2">
    <source>
        <dbReference type="SMART" id="SM00507"/>
    </source>
</evidence>
<keyword evidence="4" id="KW-1185">Reference proteome</keyword>
<dbReference type="Proteomes" id="UP000606922">
    <property type="component" value="Unassembled WGS sequence"/>
</dbReference>
<evidence type="ECO:0000313" key="4">
    <source>
        <dbReference type="Proteomes" id="UP000606922"/>
    </source>
</evidence>
<protein>
    <recommendedName>
        <fullName evidence="2">HNH nuclease domain-containing protein</fullName>
    </recommendedName>
</protein>